<evidence type="ECO:0000313" key="3">
    <source>
        <dbReference type="Proteomes" id="UP000551878"/>
    </source>
</evidence>
<dbReference type="EMBL" id="JACHHB010000004">
    <property type="protein sequence ID" value="MBB5173090.1"/>
    <property type="molecule type" value="Genomic_DNA"/>
</dbReference>
<reference evidence="2 3" key="1">
    <citation type="submission" date="2020-08" db="EMBL/GenBank/DDBJ databases">
        <title>Genomic Encyclopedia of Type Strains, Phase IV (KMG-IV): sequencing the most valuable type-strain genomes for metagenomic binning, comparative biology and taxonomic classification.</title>
        <authorList>
            <person name="Goeker M."/>
        </authorList>
    </citation>
    <scope>NUCLEOTIDE SEQUENCE [LARGE SCALE GENOMIC DNA]</scope>
    <source>
        <strain evidence="2 3">DSM 24696</strain>
    </source>
</reference>
<feature type="transmembrane region" description="Helical" evidence="1">
    <location>
        <begin position="20"/>
        <end position="38"/>
    </location>
</feature>
<evidence type="ECO:0000256" key="1">
    <source>
        <dbReference type="SAM" id="Phobius"/>
    </source>
</evidence>
<feature type="transmembrane region" description="Helical" evidence="1">
    <location>
        <begin position="239"/>
        <end position="260"/>
    </location>
</feature>
<feature type="transmembrane region" description="Helical" evidence="1">
    <location>
        <begin position="76"/>
        <end position="94"/>
    </location>
</feature>
<dbReference type="AlphaFoldDB" id="A0A840QNZ6"/>
<keyword evidence="1" id="KW-1133">Transmembrane helix</keyword>
<keyword evidence="1" id="KW-0472">Membrane</keyword>
<sequence>MDLNSTVFTEFYTNTSVTNVITSHFPLLFTIGLLYWSINRTVGFHLLLISSFSLSLSLLFHQYVPLIYTNNTTVTFTHPHIQLVTALFAYFIPLIRNKRQLLLTLSPIVLISFFFFFLAETHVYTIAGSVVIGGFIIYMFYRSFDWIEGMPEKTFIFLTLLIPSALISLIYPLTSAMIYPGILFGASIGYSLERLKVRSIINGASLINRCIAFFIGSAGVIAIYFVFRLPFVQLPFFSFTFGTIVTLWITFIAPYMFYALHLYSREGSIRHIT</sequence>
<comment type="caution">
    <text evidence="2">The sequence shown here is derived from an EMBL/GenBank/DDBJ whole genome shotgun (WGS) entry which is preliminary data.</text>
</comment>
<evidence type="ECO:0000313" key="2">
    <source>
        <dbReference type="EMBL" id="MBB5173090.1"/>
    </source>
</evidence>
<accession>A0A840QNZ6</accession>
<keyword evidence="1" id="KW-0812">Transmembrane</keyword>
<dbReference type="Proteomes" id="UP000551878">
    <property type="component" value="Unassembled WGS sequence"/>
</dbReference>
<feature type="transmembrane region" description="Helical" evidence="1">
    <location>
        <begin position="177"/>
        <end position="195"/>
    </location>
</feature>
<feature type="transmembrane region" description="Helical" evidence="1">
    <location>
        <begin position="153"/>
        <end position="171"/>
    </location>
</feature>
<protein>
    <submittedName>
        <fullName evidence="2">Uncharacterized protein</fullName>
    </submittedName>
</protein>
<feature type="transmembrane region" description="Helical" evidence="1">
    <location>
        <begin position="101"/>
        <end position="118"/>
    </location>
</feature>
<feature type="transmembrane region" description="Helical" evidence="1">
    <location>
        <begin position="124"/>
        <end position="141"/>
    </location>
</feature>
<name>A0A840QNZ6_9BACI</name>
<keyword evidence="3" id="KW-1185">Reference proteome</keyword>
<feature type="transmembrane region" description="Helical" evidence="1">
    <location>
        <begin position="207"/>
        <end position="227"/>
    </location>
</feature>
<proteinExistence type="predicted"/>
<gene>
    <name evidence="2" type="ORF">HNQ41_001253</name>
</gene>
<dbReference type="RefSeq" id="WP_184663530.1">
    <property type="nucleotide sequence ID" value="NZ_JACHHB010000004.1"/>
</dbReference>
<organism evidence="2 3">
    <name type="scientific">Texcoconibacillus texcoconensis</name>
    <dbReference type="NCBI Taxonomy" id="1095777"/>
    <lineage>
        <taxon>Bacteria</taxon>
        <taxon>Bacillati</taxon>
        <taxon>Bacillota</taxon>
        <taxon>Bacilli</taxon>
        <taxon>Bacillales</taxon>
        <taxon>Bacillaceae</taxon>
        <taxon>Texcoconibacillus</taxon>
    </lineage>
</organism>
<feature type="transmembrane region" description="Helical" evidence="1">
    <location>
        <begin position="45"/>
        <end position="64"/>
    </location>
</feature>